<evidence type="ECO:0000313" key="1">
    <source>
        <dbReference type="EMBL" id="CAH2108154.1"/>
    </source>
</evidence>
<keyword evidence="2" id="KW-1185">Reference proteome</keyword>
<dbReference type="AlphaFoldDB" id="A0AAU9VD94"/>
<accession>A0AAU9VD94</accession>
<proteinExistence type="predicted"/>
<evidence type="ECO:0000313" key="2">
    <source>
        <dbReference type="Proteomes" id="UP001153954"/>
    </source>
</evidence>
<protein>
    <submittedName>
        <fullName evidence="1">Uncharacterized protein</fullName>
    </submittedName>
</protein>
<dbReference type="Proteomes" id="UP001153954">
    <property type="component" value="Unassembled WGS sequence"/>
</dbReference>
<comment type="caution">
    <text evidence="1">The sequence shown here is derived from an EMBL/GenBank/DDBJ whole genome shotgun (WGS) entry which is preliminary data.</text>
</comment>
<name>A0AAU9VD94_EUPED</name>
<gene>
    <name evidence="1" type="ORF">EEDITHA_LOCUS22117</name>
</gene>
<dbReference type="EMBL" id="CAKOGL010000031">
    <property type="protein sequence ID" value="CAH2108154.1"/>
    <property type="molecule type" value="Genomic_DNA"/>
</dbReference>
<reference evidence="1" key="1">
    <citation type="submission" date="2022-03" db="EMBL/GenBank/DDBJ databases">
        <authorList>
            <person name="Tunstrom K."/>
        </authorList>
    </citation>
    <scope>NUCLEOTIDE SEQUENCE</scope>
</reference>
<sequence length="66" mass="7459">MHFTANGESEYDRCDGFIRGLEVWVRFTAAPPVRHSSHRAGSHDALLRTSYTSLVIQLTTSHFVIL</sequence>
<organism evidence="1 2">
    <name type="scientific">Euphydryas editha</name>
    <name type="common">Edith's checkerspot</name>
    <dbReference type="NCBI Taxonomy" id="104508"/>
    <lineage>
        <taxon>Eukaryota</taxon>
        <taxon>Metazoa</taxon>
        <taxon>Ecdysozoa</taxon>
        <taxon>Arthropoda</taxon>
        <taxon>Hexapoda</taxon>
        <taxon>Insecta</taxon>
        <taxon>Pterygota</taxon>
        <taxon>Neoptera</taxon>
        <taxon>Endopterygota</taxon>
        <taxon>Lepidoptera</taxon>
        <taxon>Glossata</taxon>
        <taxon>Ditrysia</taxon>
        <taxon>Papilionoidea</taxon>
        <taxon>Nymphalidae</taxon>
        <taxon>Nymphalinae</taxon>
        <taxon>Euphydryas</taxon>
    </lineage>
</organism>